<organism evidence="2 3">
    <name type="scientific">Trypanosoma cruzi Dm28c</name>
    <dbReference type="NCBI Taxonomy" id="1416333"/>
    <lineage>
        <taxon>Eukaryota</taxon>
        <taxon>Discoba</taxon>
        <taxon>Euglenozoa</taxon>
        <taxon>Kinetoplastea</taxon>
        <taxon>Metakinetoplastina</taxon>
        <taxon>Trypanosomatida</taxon>
        <taxon>Trypanosomatidae</taxon>
        <taxon>Trypanosoma</taxon>
        <taxon>Schizotrypanum</taxon>
    </lineage>
</organism>
<reference evidence="2 3" key="1">
    <citation type="journal article" date="2014" name="Genome Announc.">
        <title>Trypanosoma cruzi Clone Dm28c Draft Genome Sequence.</title>
        <authorList>
            <person name="Grisard E.C."/>
            <person name="Teixeira S.M."/>
            <person name="de Almeida L.G."/>
            <person name="Stoco P.H."/>
            <person name="Gerber A.L."/>
            <person name="Talavera-Lopez C."/>
            <person name="Lima O.C."/>
            <person name="Andersson B."/>
            <person name="de Vasconcelos A.T."/>
        </authorList>
    </citation>
    <scope>NUCLEOTIDE SEQUENCE [LARGE SCALE GENOMIC DNA]</scope>
    <source>
        <strain evidence="2 3">Dm28c</strain>
    </source>
</reference>
<accession>V5BWX6</accession>
<dbReference type="VEuPathDB" id="TriTrypDB:TCDM_00503"/>
<proteinExistence type="predicted"/>
<feature type="transmembrane region" description="Helical" evidence="1">
    <location>
        <begin position="129"/>
        <end position="153"/>
    </location>
</feature>
<evidence type="ECO:0000313" key="3">
    <source>
        <dbReference type="Proteomes" id="UP000017861"/>
    </source>
</evidence>
<feature type="transmembrane region" description="Helical" evidence="1">
    <location>
        <begin position="101"/>
        <end position="123"/>
    </location>
</feature>
<sequence>MSLCGKEGGDVCIRFPFFSFFSLLSLFVCQREKGEVGEGGERIFLHVAVLSWTKAAVCVCGDIYICDLKLNLHFPLFYSAVAVHVTTMVTRRGRCSDVDPFFFCLCVCVSPFLLHSIFLLLLLYSLLMFFFLVLLFLLFISLLFDFFAGFVCFHMRFSLQ</sequence>
<protein>
    <submittedName>
        <fullName evidence="2">Uncharacterized protein</fullName>
    </submittedName>
</protein>
<name>V5BWX6_TRYCR</name>
<evidence type="ECO:0000256" key="1">
    <source>
        <dbReference type="SAM" id="Phobius"/>
    </source>
</evidence>
<gene>
    <name evidence="2" type="ORF">TCDM_00503</name>
</gene>
<evidence type="ECO:0000313" key="2">
    <source>
        <dbReference type="EMBL" id="ESS70737.1"/>
    </source>
</evidence>
<dbReference type="AlphaFoldDB" id="V5BWX6"/>
<dbReference type="EMBL" id="AYLP01000003">
    <property type="protein sequence ID" value="ESS70737.1"/>
    <property type="molecule type" value="Genomic_DNA"/>
</dbReference>
<comment type="caution">
    <text evidence="2">The sequence shown here is derived from an EMBL/GenBank/DDBJ whole genome shotgun (WGS) entry which is preliminary data.</text>
</comment>
<keyword evidence="1" id="KW-0812">Transmembrane</keyword>
<keyword evidence="1" id="KW-0472">Membrane</keyword>
<dbReference type="Proteomes" id="UP000017861">
    <property type="component" value="Unassembled WGS sequence"/>
</dbReference>
<keyword evidence="1" id="KW-1133">Transmembrane helix</keyword>